<feature type="compositionally biased region" description="Gly residues" evidence="1">
    <location>
        <begin position="146"/>
        <end position="162"/>
    </location>
</feature>
<dbReference type="Gene3D" id="2.40.128.130">
    <property type="entry name" value="Autotransporter beta-domain"/>
    <property type="match status" value="1"/>
</dbReference>
<dbReference type="AlphaFoldDB" id="A0A318TDL0"/>
<dbReference type="InterPro" id="IPR012332">
    <property type="entry name" value="Autotransporter_pectin_lyase_C"/>
</dbReference>
<evidence type="ECO:0000313" key="5">
    <source>
        <dbReference type="Proteomes" id="UP000247454"/>
    </source>
</evidence>
<organism evidence="4 5">
    <name type="scientific">Phyllobacterium leguminum</name>
    <dbReference type="NCBI Taxonomy" id="314237"/>
    <lineage>
        <taxon>Bacteria</taxon>
        <taxon>Pseudomonadati</taxon>
        <taxon>Pseudomonadota</taxon>
        <taxon>Alphaproteobacteria</taxon>
        <taxon>Hyphomicrobiales</taxon>
        <taxon>Phyllobacteriaceae</taxon>
        <taxon>Phyllobacterium</taxon>
    </lineage>
</organism>
<dbReference type="PANTHER" id="PTHR35037">
    <property type="entry name" value="C-TERMINAL REGION OF AIDA-LIKE PROTEIN"/>
    <property type="match status" value="1"/>
</dbReference>
<feature type="region of interest" description="Disordered" evidence="1">
    <location>
        <begin position="87"/>
        <end position="162"/>
    </location>
</feature>
<feature type="signal peptide" evidence="2">
    <location>
        <begin position="1"/>
        <end position="40"/>
    </location>
</feature>
<dbReference type="InterPro" id="IPR006315">
    <property type="entry name" value="OM_autotransptr_brl_dom"/>
</dbReference>
<dbReference type="InterPro" id="IPR005546">
    <property type="entry name" value="Autotransporte_beta"/>
</dbReference>
<dbReference type="InterPro" id="IPR036709">
    <property type="entry name" value="Autotransporte_beta_dom_sf"/>
</dbReference>
<dbReference type="NCBIfam" id="TIGR01414">
    <property type="entry name" value="autotrans_barl"/>
    <property type="match status" value="1"/>
</dbReference>
<name>A0A318TDL0_9HYPH</name>
<accession>A0A318TDL0</accession>
<proteinExistence type="predicted"/>
<dbReference type="PANTHER" id="PTHR35037:SF3">
    <property type="entry name" value="C-TERMINAL REGION OF AIDA-LIKE PROTEIN"/>
    <property type="match status" value="1"/>
</dbReference>
<evidence type="ECO:0000313" key="4">
    <source>
        <dbReference type="EMBL" id="PYE86408.1"/>
    </source>
</evidence>
<feature type="domain" description="Autotransporter" evidence="3">
    <location>
        <begin position="885"/>
        <end position="1175"/>
    </location>
</feature>
<feature type="compositionally biased region" description="Gly residues" evidence="1">
    <location>
        <begin position="87"/>
        <end position="135"/>
    </location>
</feature>
<dbReference type="Pfam" id="PF03797">
    <property type="entry name" value="Autotransporter"/>
    <property type="match status" value="1"/>
</dbReference>
<keyword evidence="5" id="KW-1185">Reference proteome</keyword>
<feature type="chain" id="PRO_5016319732" evidence="2">
    <location>
        <begin position="41"/>
        <end position="1175"/>
    </location>
</feature>
<dbReference type="InterPro" id="IPR051551">
    <property type="entry name" value="Autotransporter_adhesion"/>
</dbReference>
<gene>
    <name evidence="4" type="ORF">C7477_1251</name>
</gene>
<dbReference type="InterPro" id="IPR011050">
    <property type="entry name" value="Pectin_lyase_fold/virulence"/>
</dbReference>
<dbReference type="OrthoDB" id="6053567at2"/>
<dbReference type="Pfam" id="PF18883">
    <property type="entry name" value="AC_1"/>
    <property type="match status" value="1"/>
</dbReference>
<dbReference type="InterPro" id="IPR043990">
    <property type="entry name" value="AC_1"/>
</dbReference>
<evidence type="ECO:0000256" key="1">
    <source>
        <dbReference type="SAM" id="MobiDB-lite"/>
    </source>
</evidence>
<evidence type="ECO:0000259" key="3">
    <source>
        <dbReference type="PROSITE" id="PS51208"/>
    </source>
</evidence>
<feature type="region of interest" description="Disordered" evidence="1">
    <location>
        <begin position="861"/>
        <end position="882"/>
    </location>
</feature>
<dbReference type="PRINTS" id="PR01228">
    <property type="entry name" value="EGGSHELL"/>
</dbReference>
<keyword evidence="2" id="KW-0732">Signal</keyword>
<dbReference type="EMBL" id="QJTF01000025">
    <property type="protein sequence ID" value="PYE86408.1"/>
    <property type="molecule type" value="Genomic_DNA"/>
</dbReference>
<evidence type="ECO:0000256" key="2">
    <source>
        <dbReference type="SAM" id="SignalP"/>
    </source>
</evidence>
<dbReference type="CDD" id="cd01344">
    <property type="entry name" value="PL2_Passenger_AT"/>
    <property type="match status" value="1"/>
</dbReference>
<dbReference type="Gene3D" id="2.160.20.20">
    <property type="match status" value="1"/>
</dbReference>
<dbReference type="Proteomes" id="UP000247454">
    <property type="component" value="Unassembled WGS sequence"/>
</dbReference>
<dbReference type="GO" id="GO:0019867">
    <property type="term" value="C:outer membrane"/>
    <property type="evidence" value="ECO:0007669"/>
    <property type="project" value="InterPro"/>
</dbReference>
<reference evidence="4 5" key="1">
    <citation type="submission" date="2018-06" db="EMBL/GenBank/DDBJ databases">
        <title>Genomic Encyclopedia of Type Strains, Phase III (KMG-III): the genomes of soil and plant-associated and newly described type strains.</title>
        <authorList>
            <person name="Whitman W."/>
        </authorList>
    </citation>
    <scope>NUCLEOTIDE SEQUENCE [LARGE SCALE GENOMIC DNA]</scope>
    <source>
        <strain evidence="4 5">ORS 1419</strain>
    </source>
</reference>
<dbReference type="RefSeq" id="WP_110754072.1">
    <property type="nucleotide sequence ID" value="NZ_QJTF01000025.1"/>
</dbReference>
<dbReference type="PROSITE" id="PS51208">
    <property type="entry name" value="AUTOTRANSPORTER"/>
    <property type="match status" value="1"/>
</dbReference>
<dbReference type="SUPFAM" id="SSF103515">
    <property type="entry name" value="Autotransporter"/>
    <property type="match status" value="1"/>
</dbReference>
<dbReference type="SUPFAM" id="SSF51126">
    <property type="entry name" value="Pectin lyase-like"/>
    <property type="match status" value="1"/>
</dbReference>
<comment type="caution">
    <text evidence="4">The sequence shown here is derived from an EMBL/GenBank/DDBJ whole genome shotgun (WGS) entry which is preliminary data.</text>
</comment>
<protein>
    <submittedName>
        <fullName evidence="4">Outer membrane autotransporter protein</fullName>
    </submittedName>
</protein>
<dbReference type="SMART" id="SM00869">
    <property type="entry name" value="Autotransporter"/>
    <property type="match status" value="1"/>
</dbReference>
<sequence>MTAKATFGNTVIHRIGAPATLATLAITVSLMALQPHTAFAQVISNPQQLYTQFGGGLGGHSATSGNDGGNGGGGLATGGGTGGNAGGVAGGTGSSGTGGAGAPPGGGAGGTVGTGSGGHGGDATGAGGGGGGGLGDSTTTKTDPDTGGGNGGNATAGGGGGGGAGVNATGDLIAVTGRAETNGGRGGNGAGGGGGGVGIYYAGNGTVTSSYAYGGAGGQGLAGNGGNGGVAMMIDGSNIIYRPTVDIRTPTSQLIGGNGGAGSAGQLNGTGGYGLWVRGDNNFINNTSRGAVNVPSASYIQGGNAATATDIAGAGVGLRIDGDGNSIIQAGAMWGGMAGANYGHAAEINGNNNIFEIRQSYPGYQFFDTRGHVIAVGTGNVMELGTEATNTYIDSNYRFDLSTIVDKLDPSVMTQYSGFSVYKKTGPMDWNVKNAVGSAAPWIIVDGALVFDATADLSAAASVKVGVSGAPNLAHPTLDMTNGPATSKIKSLAGDERGNGKPLGTVDIGTKNLEITAATGLDYAGQIKGSGTVTISGGRQIFSGDNSTTLTGNVILSCGTPGNCGTLSVGDDKNLGSAQSALDFEGGTLQVTGTQFKQTARAINWGPSGGSFDIEDKDNTFTLSASQALTGRGPLTKLGAGTLVLTGPNTYSGATTVTGGTLVAGAANVFSPNSAFSIGADNNLDLNGFNQTMGSLANAGTVLLGKTGAGTTLTVNGDYTGQGGVIHFNTVLGDDTSPTDLLHVKGATSGTGVVMVTNVGGKGAQTKEGIKLIEVDGDSNGKFTLAGGKAYQTGKQTTVAAGAYAYQLYQGGVSTPTDGDWYLRSQYQAGIPVYEAYAQVLQELNDTGTMRHRLSNRIWSGEANPRLNEGDGPGTPASPDEAGAEINTAANIWGRIESAHGRFKPNYSTSDTHYNINTYKAEAGLDGKLYENEMGSVVGGVTMHYGYAKANMGSVLGSGDVEASGYGLGGTLTWYGDNGVYVDAVAKTTWYSNDLNSDTMRRRLIDGNEGFGYALSLEAGKRVALDGLIDTGWASDITLTPQAQLTWSSVKFDGFTDPFGAQVTHNETDSLKGRLGIAADYGQAWRDSRGHLTQTNLYASANLSYEFRKASKIEVTEIDFATQNDRTWGGIGGGGTYSWADGKYALYGEVSVDTSLEHFADSYKLTGNVGLKVKW</sequence>